<dbReference type="Gene3D" id="3.90.1720.10">
    <property type="entry name" value="endopeptidase domain like (from Nostoc punctiforme)"/>
    <property type="match status" value="1"/>
</dbReference>
<dbReference type="GO" id="GO:0008970">
    <property type="term" value="F:phospholipase A1 activity"/>
    <property type="evidence" value="ECO:0007669"/>
    <property type="project" value="TreeGrafter"/>
</dbReference>
<feature type="non-terminal residue" evidence="6">
    <location>
        <position position="1"/>
    </location>
</feature>
<keyword evidence="3" id="KW-0378">Hydrolase</keyword>
<keyword evidence="2" id="KW-0808">Transferase</keyword>
<evidence type="ECO:0000256" key="1">
    <source>
        <dbReference type="ARBA" id="ARBA00007824"/>
    </source>
</evidence>
<dbReference type="PANTHER" id="PTHR13943:SF37">
    <property type="entry name" value="PHOSPHOLIPASE A AND ACYLTRANSFERASE 1"/>
    <property type="match status" value="1"/>
</dbReference>
<gene>
    <name evidence="6" type="primary">Hrasls_1</name>
    <name evidence="6" type="ORF">CERCOR_R06864</name>
</gene>
<keyword evidence="4" id="KW-0443">Lipid metabolism</keyword>
<protein>
    <submittedName>
        <fullName evidence="6">HRSL1 enzyme</fullName>
    </submittedName>
</protein>
<sequence length="134" mass="15408">LHAPEMADGRQQPQPGDLIEIDATLHQHWALYMGEGYVIHLTPVGKREDHLEGLKVTVFIRRVKKELLIEVAENYTWRVNNKSDQDHTPLPVEKIISRAEAYIGKEVSYRSFGSNCEDFVKKLRYGEAFSEQVS</sequence>
<dbReference type="GO" id="GO:0070292">
    <property type="term" value="P:N-acylphosphatidylethanolamine metabolic process"/>
    <property type="evidence" value="ECO:0007669"/>
    <property type="project" value="TreeGrafter"/>
</dbReference>
<comment type="caution">
    <text evidence="6">The sequence shown here is derived from an EMBL/GenBank/DDBJ whole genome shotgun (WGS) entry which is preliminary data.</text>
</comment>
<dbReference type="PANTHER" id="PTHR13943">
    <property type="entry name" value="HRAS-LIKE SUPPRESSOR - RELATED"/>
    <property type="match status" value="1"/>
</dbReference>
<name>A0A851R442_TYCCO</name>
<proteinExistence type="inferred from homology"/>
<keyword evidence="7" id="KW-1185">Reference proteome</keyword>
<dbReference type="AlphaFoldDB" id="A0A851R442"/>
<evidence type="ECO:0000256" key="2">
    <source>
        <dbReference type="ARBA" id="ARBA00022679"/>
    </source>
</evidence>
<reference evidence="6" key="1">
    <citation type="submission" date="2019-09" db="EMBL/GenBank/DDBJ databases">
        <title>Bird 10,000 Genomes (B10K) Project - Family phase.</title>
        <authorList>
            <person name="Zhang G."/>
        </authorList>
    </citation>
    <scope>NUCLEOTIDE SEQUENCE</scope>
    <source>
        <strain evidence="6">OUT-0024</strain>
        <tissue evidence="6">Muscle</tissue>
    </source>
</reference>
<evidence type="ECO:0000313" key="6">
    <source>
        <dbReference type="EMBL" id="NXC88488.1"/>
    </source>
</evidence>
<accession>A0A851R442</accession>
<dbReference type="GO" id="GO:0004623">
    <property type="term" value="F:phospholipase A2 activity"/>
    <property type="evidence" value="ECO:0007669"/>
    <property type="project" value="TreeGrafter"/>
</dbReference>
<evidence type="ECO:0000313" key="7">
    <source>
        <dbReference type="Proteomes" id="UP000631545"/>
    </source>
</evidence>
<feature type="non-terminal residue" evidence="6">
    <location>
        <position position="134"/>
    </location>
</feature>
<dbReference type="EMBL" id="WBND01000734">
    <property type="protein sequence ID" value="NXC88488.1"/>
    <property type="molecule type" value="Genomic_DNA"/>
</dbReference>
<dbReference type="Proteomes" id="UP000631545">
    <property type="component" value="Unassembled WGS sequence"/>
</dbReference>
<evidence type="ECO:0000256" key="3">
    <source>
        <dbReference type="ARBA" id="ARBA00022801"/>
    </source>
</evidence>
<feature type="domain" description="LRAT" evidence="5">
    <location>
        <begin position="18"/>
        <end position="132"/>
    </location>
</feature>
<comment type="similarity">
    <text evidence="1">Belongs to the H-rev107 family.</text>
</comment>
<dbReference type="GO" id="GO:0016410">
    <property type="term" value="F:N-acyltransferase activity"/>
    <property type="evidence" value="ECO:0007669"/>
    <property type="project" value="TreeGrafter"/>
</dbReference>
<dbReference type="InterPro" id="IPR051496">
    <property type="entry name" value="H-rev107_PLA/AT"/>
</dbReference>
<dbReference type="PROSITE" id="PS51934">
    <property type="entry name" value="LRAT"/>
    <property type="match status" value="1"/>
</dbReference>
<dbReference type="InterPro" id="IPR007053">
    <property type="entry name" value="LRAT_dom"/>
</dbReference>
<evidence type="ECO:0000259" key="5">
    <source>
        <dbReference type="PROSITE" id="PS51934"/>
    </source>
</evidence>
<organism evidence="6 7">
    <name type="scientific">Tychaedon coryphoeus</name>
    <name type="common">Karoo scrub-robin</name>
    <name type="synonym">Erythropygia coryphaeus</name>
    <dbReference type="NCBI Taxonomy" id="614051"/>
    <lineage>
        <taxon>Eukaryota</taxon>
        <taxon>Metazoa</taxon>
        <taxon>Chordata</taxon>
        <taxon>Craniata</taxon>
        <taxon>Vertebrata</taxon>
        <taxon>Euteleostomi</taxon>
        <taxon>Archelosauria</taxon>
        <taxon>Archosauria</taxon>
        <taxon>Dinosauria</taxon>
        <taxon>Saurischia</taxon>
        <taxon>Theropoda</taxon>
        <taxon>Coelurosauria</taxon>
        <taxon>Aves</taxon>
        <taxon>Neognathae</taxon>
        <taxon>Neoaves</taxon>
        <taxon>Telluraves</taxon>
        <taxon>Australaves</taxon>
        <taxon>Passeriformes</taxon>
        <taxon>Muscicapidae</taxon>
        <taxon>Cercotrichas</taxon>
    </lineage>
</organism>
<dbReference type="Pfam" id="PF04970">
    <property type="entry name" value="LRAT"/>
    <property type="match status" value="1"/>
</dbReference>
<dbReference type="GO" id="GO:0005737">
    <property type="term" value="C:cytoplasm"/>
    <property type="evidence" value="ECO:0007669"/>
    <property type="project" value="TreeGrafter"/>
</dbReference>
<evidence type="ECO:0000256" key="4">
    <source>
        <dbReference type="ARBA" id="ARBA00023098"/>
    </source>
</evidence>